<comment type="similarity">
    <text evidence="12 14">Belongs to the fluoride channel Fluc/FEX (TC 1.A.43) family.</text>
</comment>
<evidence type="ECO:0000256" key="2">
    <source>
        <dbReference type="ARBA" id="ARBA00022448"/>
    </source>
</evidence>
<dbReference type="PANTHER" id="PTHR28259:SF18">
    <property type="entry name" value="FLUORIDE-SPECIFIC ION CHANNEL FLUC"/>
    <property type="match status" value="1"/>
</dbReference>
<evidence type="ECO:0000256" key="9">
    <source>
        <dbReference type="ARBA" id="ARBA00023065"/>
    </source>
</evidence>
<feature type="transmembrane region" description="Helical" evidence="14">
    <location>
        <begin position="35"/>
        <end position="56"/>
    </location>
</feature>
<dbReference type="HAMAP" id="MF_00454">
    <property type="entry name" value="FluC"/>
    <property type="match status" value="1"/>
</dbReference>
<comment type="function">
    <text evidence="14">Fluoride-specific ion channel. Important for reducing fluoride concentration in the cell, thus reducing its toxicity.</text>
</comment>
<name>A0A117L2M4_9THEM</name>
<dbReference type="PANTHER" id="PTHR28259">
    <property type="entry name" value="FLUORIDE EXPORT PROTEIN 1-RELATED"/>
    <property type="match status" value="1"/>
</dbReference>
<keyword evidence="2 14" id="KW-0813">Transport</keyword>
<reference evidence="15 16" key="1">
    <citation type="journal article" date="2015" name="MBio">
        <title>Genome-Resolved Metagenomic Analysis Reveals Roles for Candidate Phyla and Other Microbial Community Members in Biogeochemical Transformations in Oil Reservoirs.</title>
        <authorList>
            <person name="Hu P."/>
            <person name="Tom L."/>
            <person name="Singh A."/>
            <person name="Thomas B.C."/>
            <person name="Baker B.J."/>
            <person name="Piceno Y.M."/>
            <person name="Andersen G.L."/>
            <person name="Banfield J.F."/>
        </authorList>
    </citation>
    <scope>NUCLEOTIDE SEQUENCE [LARGE SCALE GENOMIC DNA]</scope>
    <source>
        <strain evidence="15">46_26</strain>
    </source>
</reference>
<accession>A0A117L2M4</accession>
<keyword evidence="3 14" id="KW-1003">Cell membrane</keyword>
<proteinExistence type="inferred from homology"/>
<dbReference type="Pfam" id="PF02537">
    <property type="entry name" value="CRCB"/>
    <property type="match status" value="1"/>
</dbReference>
<evidence type="ECO:0000256" key="6">
    <source>
        <dbReference type="ARBA" id="ARBA00022723"/>
    </source>
</evidence>
<evidence type="ECO:0000256" key="5">
    <source>
        <dbReference type="ARBA" id="ARBA00022692"/>
    </source>
</evidence>
<evidence type="ECO:0000256" key="8">
    <source>
        <dbReference type="ARBA" id="ARBA00023053"/>
    </source>
</evidence>
<dbReference type="NCBIfam" id="TIGR00494">
    <property type="entry name" value="crcB"/>
    <property type="match status" value="1"/>
</dbReference>
<evidence type="ECO:0000313" key="16">
    <source>
        <dbReference type="Proteomes" id="UP000058636"/>
    </source>
</evidence>
<keyword evidence="4" id="KW-0997">Cell inner membrane</keyword>
<keyword evidence="11 14" id="KW-0407">Ion channel</keyword>
<comment type="catalytic activity">
    <reaction evidence="13">
        <text>fluoride(in) = fluoride(out)</text>
        <dbReference type="Rhea" id="RHEA:76159"/>
        <dbReference type="ChEBI" id="CHEBI:17051"/>
    </reaction>
    <physiologicalReaction direction="left-to-right" evidence="13">
        <dbReference type="Rhea" id="RHEA:76160"/>
    </physiologicalReaction>
</comment>
<evidence type="ECO:0000256" key="13">
    <source>
        <dbReference type="ARBA" id="ARBA00035585"/>
    </source>
</evidence>
<keyword evidence="5 14" id="KW-0812">Transmembrane</keyword>
<dbReference type="Proteomes" id="UP000058636">
    <property type="component" value="Unassembled WGS sequence"/>
</dbReference>
<keyword evidence="7 14" id="KW-1133">Transmembrane helix</keyword>
<comment type="activity regulation">
    <text evidence="14">Na(+) is not transported, but it plays an essential structural role and its presence is essential for fluoride channel function.</text>
</comment>
<evidence type="ECO:0000256" key="14">
    <source>
        <dbReference type="HAMAP-Rule" id="MF_00454"/>
    </source>
</evidence>
<keyword evidence="8 14" id="KW-0915">Sodium</keyword>
<evidence type="ECO:0000256" key="12">
    <source>
        <dbReference type="ARBA" id="ARBA00035120"/>
    </source>
</evidence>
<feature type="binding site" evidence="14">
    <location>
        <position position="78"/>
    </location>
    <ligand>
        <name>Na(+)</name>
        <dbReference type="ChEBI" id="CHEBI:29101"/>
        <note>structural</note>
    </ligand>
</feature>
<evidence type="ECO:0000256" key="3">
    <source>
        <dbReference type="ARBA" id="ARBA00022475"/>
    </source>
</evidence>
<gene>
    <name evidence="14" type="primary">fluC</name>
    <name evidence="14" type="synonym">crcB</name>
    <name evidence="15" type="ORF">XD57_0937</name>
</gene>
<evidence type="ECO:0000256" key="1">
    <source>
        <dbReference type="ARBA" id="ARBA00004651"/>
    </source>
</evidence>
<feature type="transmembrane region" description="Helical" evidence="14">
    <location>
        <begin position="6"/>
        <end position="23"/>
    </location>
</feature>
<dbReference type="EMBL" id="LGFG01000070">
    <property type="protein sequence ID" value="KUK22960.1"/>
    <property type="molecule type" value="Genomic_DNA"/>
</dbReference>
<evidence type="ECO:0000256" key="7">
    <source>
        <dbReference type="ARBA" id="ARBA00022989"/>
    </source>
</evidence>
<sequence>MIELDYLTIAFGGAIGAVLRYLVSRTINSLLPFSYIPLGTIIVNSVGSFFLSFLMFAAIEKVPLSKEAILFFGTGLLGAFTTFSTFTYETLSLIEESPARGVAYALANLLFAFTCAYFGMILGRGKV</sequence>
<comment type="subcellular location">
    <subcellularLocation>
        <location evidence="1 14">Cell membrane</location>
        <topology evidence="1 14">Multi-pass membrane protein</topology>
    </subcellularLocation>
</comment>
<dbReference type="GO" id="GO:0005886">
    <property type="term" value="C:plasma membrane"/>
    <property type="evidence" value="ECO:0007669"/>
    <property type="project" value="UniProtKB-SubCell"/>
</dbReference>
<keyword evidence="9 14" id="KW-0406">Ion transport</keyword>
<keyword evidence="10 14" id="KW-0472">Membrane</keyword>
<dbReference type="PATRIC" id="fig|93930.3.peg.1792"/>
<feature type="transmembrane region" description="Helical" evidence="14">
    <location>
        <begin position="101"/>
        <end position="122"/>
    </location>
</feature>
<dbReference type="GO" id="GO:0140114">
    <property type="term" value="P:cellular detoxification of fluoride"/>
    <property type="evidence" value="ECO:0007669"/>
    <property type="project" value="UniProtKB-UniRule"/>
</dbReference>
<evidence type="ECO:0000313" key="15">
    <source>
        <dbReference type="EMBL" id="KUK22960.1"/>
    </source>
</evidence>
<dbReference type="GO" id="GO:0046872">
    <property type="term" value="F:metal ion binding"/>
    <property type="evidence" value="ECO:0007669"/>
    <property type="project" value="UniProtKB-KW"/>
</dbReference>
<protein>
    <recommendedName>
        <fullName evidence="14">Fluoride-specific ion channel FluC</fullName>
    </recommendedName>
</protein>
<feature type="binding site" evidence="14">
    <location>
        <position position="81"/>
    </location>
    <ligand>
        <name>Na(+)</name>
        <dbReference type="ChEBI" id="CHEBI:29101"/>
        <note>structural</note>
    </ligand>
</feature>
<organism evidence="15 16">
    <name type="scientific">Thermotoga petrophila</name>
    <dbReference type="NCBI Taxonomy" id="93929"/>
    <lineage>
        <taxon>Bacteria</taxon>
        <taxon>Thermotogati</taxon>
        <taxon>Thermotogota</taxon>
        <taxon>Thermotogae</taxon>
        <taxon>Thermotogales</taxon>
        <taxon>Thermotogaceae</taxon>
        <taxon>Thermotoga</taxon>
    </lineage>
</organism>
<dbReference type="RefSeq" id="WP_004082466.1">
    <property type="nucleotide sequence ID" value="NZ_DAITJQ010000005.1"/>
</dbReference>
<dbReference type="SMR" id="A0A117L2M4"/>
<dbReference type="InterPro" id="IPR003691">
    <property type="entry name" value="FluC"/>
</dbReference>
<dbReference type="GO" id="GO:0062054">
    <property type="term" value="F:fluoride channel activity"/>
    <property type="evidence" value="ECO:0007669"/>
    <property type="project" value="UniProtKB-UniRule"/>
</dbReference>
<keyword evidence="6 14" id="KW-0479">Metal-binding</keyword>
<evidence type="ECO:0000256" key="11">
    <source>
        <dbReference type="ARBA" id="ARBA00023303"/>
    </source>
</evidence>
<feature type="transmembrane region" description="Helical" evidence="14">
    <location>
        <begin position="68"/>
        <end position="89"/>
    </location>
</feature>
<evidence type="ECO:0000256" key="4">
    <source>
        <dbReference type="ARBA" id="ARBA00022519"/>
    </source>
</evidence>
<dbReference type="AlphaFoldDB" id="A0A117L2M4"/>
<evidence type="ECO:0000256" key="10">
    <source>
        <dbReference type="ARBA" id="ARBA00023136"/>
    </source>
</evidence>
<comment type="caution">
    <text evidence="15">The sequence shown here is derived from an EMBL/GenBank/DDBJ whole genome shotgun (WGS) entry which is preliminary data.</text>
</comment>